<dbReference type="Gene3D" id="3.30.70.1450">
    <property type="entry name" value="Regulator of K+ conductance, C-terminal domain"/>
    <property type="match status" value="2"/>
</dbReference>
<protein>
    <submittedName>
        <fullName evidence="9">SLC13 family permease</fullName>
    </submittedName>
</protein>
<gene>
    <name evidence="9" type="ORF">EXN68_22880</name>
</gene>
<dbReference type="PANTHER" id="PTHR43652">
    <property type="entry name" value="BASIC AMINO ACID ANTIPORTER YFCC-RELATED"/>
    <property type="match status" value="1"/>
</dbReference>
<evidence type="ECO:0000256" key="7">
    <source>
        <dbReference type="SAM" id="Phobius"/>
    </source>
</evidence>
<proteinExistence type="predicted"/>
<evidence type="ECO:0000313" key="10">
    <source>
        <dbReference type="Proteomes" id="UP000315434"/>
    </source>
</evidence>
<feature type="transmembrane region" description="Helical" evidence="7">
    <location>
        <begin position="56"/>
        <end position="77"/>
    </location>
</feature>
<dbReference type="GO" id="GO:0006813">
    <property type="term" value="P:potassium ion transport"/>
    <property type="evidence" value="ECO:0007669"/>
    <property type="project" value="InterPro"/>
</dbReference>
<organism evidence="9 10">
    <name type="scientific">Rhizobium rhizogenes</name>
    <name type="common">Agrobacterium rhizogenes</name>
    <dbReference type="NCBI Taxonomy" id="359"/>
    <lineage>
        <taxon>Bacteria</taxon>
        <taxon>Pseudomonadati</taxon>
        <taxon>Pseudomonadota</taxon>
        <taxon>Alphaproteobacteria</taxon>
        <taxon>Hyphomicrobiales</taxon>
        <taxon>Rhizobiaceae</taxon>
        <taxon>Rhizobium/Agrobacterium group</taxon>
        <taxon>Rhizobium</taxon>
    </lineage>
</organism>
<feature type="transmembrane region" description="Helical" evidence="7">
    <location>
        <begin position="97"/>
        <end position="124"/>
    </location>
</feature>
<dbReference type="PANTHER" id="PTHR43652:SF2">
    <property type="entry name" value="BASIC AMINO ACID ANTIPORTER YFCC-RELATED"/>
    <property type="match status" value="1"/>
</dbReference>
<dbReference type="GO" id="GO:0055085">
    <property type="term" value="P:transmembrane transport"/>
    <property type="evidence" value="ECO:0007669"/>
    <property type="project" value="InterPro"/>
</dbReference>
<evidence type="ECO:0000256" key="4">
    <source>
        <dbReference type="ARBA" id="ARBA00022737"/>
    </source>
</evidence>
<feature type="transmembrane region" description="Helical" evidence="7">
    <location>
        <begin position="495"/>
        <end position="519"/>
    </location>
</feature>
<dbReference type="OrthoDB" id="9809303at2"/>
<dbReference type="InterPro" id="IPR036721">
    <property type="entry name" value="RCK_C_sf"/>
</dbReference>
<feature type="domain" description="Citrate transporter-like" evidence="8">
    <location>
        <begin position="15"/>
        <end position="543"/>
    </location>
</feature>
<dbReference type="AlphaFoldDB" id="A0A546XB44"/>
<dbReference type="InterPro" id="IPR004680">
    <property type="entry name" value="Cit_transptr-like_dom"/>
</dbReference>
<evidence type="ECO:0000256" key="6">
    <source>
        <dbReference type="ARBA" id="ARBA00023136"/>
    </source>
</evidence>
<reference evidence="9 10" key="1">
    <citation type="journal article" date="2019" name="Appl. Microbiol. Biotechnol.">
        <title>Differential efficiency of wild type rhizogenic strains for rol gene transformation of plants.</title>
        <authorList>
            <person name="Desmet S."/>
            <person name="De Keyser E."/>
            <person name="Van Vaerenbergh J."/>
            <person name="Baeyen S."/>
            <person name="Van Huylenbroeck J."/>
            <person name="Geelen D."/>
            <person name="Dhooghe E."/>
        </authorList>
    </citation>
    <scope>NUCLEOTIDE SEQUENCE [LARGE SCALE GENOMIC DNA]</scope>
    <source>
        <strain evidence="9 10">GBBC3284</strain>
    </source>
</reference>
<comment type="caution">
    <text evidence="9">The sequence shown here is derived from an EMBL/GenBank/DDBJ whole genome shotgun (WGS) entry which is preliminary data.</text>
</comment>
<evidence type="ECO:0000256" key="3">
    <source>
        <dbReference type="ARBA" id="ARBA00022692"/>
    </source>
</evidence>
<dbReference type="RefSeq" id="WP_142843004.1">
    <property type="nucleotide sequence ID" value="NZ_SGNY01000009.1"/>
</dbReference>
<feature type="transmembrane region" description="Helical" evidence="7">
    <location>
        <begin position="24"/>
        <end position="44"/>
    </location>
</feature>
<feature type="transmembrane region" description="Helical" evidence="7">
    <location>
        <begin position="587"/>
        <end position="607"/>
    </location>
</feature>
<feature type="transmembrane region" description="Helical" evidence="7">
    <location>
        <begin position="463"/>
        <end position="483"/>
    </location>
</feature>
<keyword evidence="5 7" id="KW-1133">Transmembrane helix</keyword>
<feature type="transmembrane region" description="Helical" evidence="7">
    <location>
        <begin position="173"/>
        <end position="196"/>
    </location>
</feature>
<feature type="transmembrane region" description="Helical" evidence="7">
    <location>
        <begin position="549"/>
        <end position="567"/>
    </location>
</feature>
<feature type="transmembrane region" description="Helical" evidence="7">
    <location>
        <begin position="525"/>
        <end position="542"/>
    </location>
</feature>
<dbReference type="EMBL" id="SGNY01000009">
    <property type="protein sequence ID" value="TRA97972.1"/>
    <property type="molecule type" value="Genomic_DNA"/>
</dbReference>
<dbReference type="SUPFAM" id="SSF116726">
    <property type="entry name" value="TrkA C-terminal domain-like"/>
    <property type="match status" value="2"/>
</dbReference>
<keyword evidence="4" id="KW-0677">Repeat</keyword>
<evidence type="ECO:0000256" key="5">
    <source>
        <dbReference type="ARBA" id="ARBA00022989"/>
    </source>
</evidence>
<dbReference type="GO" id="GO:0005886">
    <property type="term" value="C:plasma membrane"/>
    <property type="evidence" value="ECO:0007669"/>
    <property type="project" value="TreeGrafter"/>
</dbReference>
<dbReference type="Proteomes" id="UP000315434">
    <property type="component" value="Unassembled WGS sequence"/>
</dbReference>
<accession>A0A546XB44</accession>
<keyword evidence="3 7" id="KW-0812">Transmembrane</keyword>
<keyword evidence="2" id="KW-0813">Transport</keyword>
<evidence type="ECO:0000313" key="9">
    <source>
        <dbReference type="EMBL" id="TRA97972.1"/>
    </source>
</evidence>
<feature type="transmembrane region" description="Helical" evidence="7">
    <location>
        <begin position="421"/>
        <end position="451"/>
    </location>
</feature>
<evidence type="ECO:0000259" key="8">
    <source>
        <dbReference type="Pfam" id="PF03600"/>
    </source>
</evidence>
<sequence length="609" mass="64002">MSPVALVAIIIVAAIVLFISNRVPAVVVAMLTCLSLWATGLLSLDQTLAGFGDPAVIFIATLFVVSSALELTGVTVWMGKRLLWNAGKKSRSRFFLIMMSSVAMLTALTGIYGAVAAFLPVVVVTSVRLGQKTSQFLLPLVFAAHAGSMLTLTGTPVNVLVSDASIDAGAEGFAFFEFALVGLPLLAGSMLIIILFGERLLPQRNGPSIPSDFSRHARTLVEQYGIGANLHRLRVRSTSPCMGKAVSTVDMAPYVGARLVAVHEGDTAQPIRRPHIGENDHLLLSGNPDVIAKFAVDLHLSFREHEENSDDILFNHQSGLAEVAIPPRSQLIGQTVFPGMVTESGDLIILAVQKAGKSVDGLSANGDAGATSLEAGDTMLLQGTWKALDVRLNDPDVLIVSSPELVRRQAVPMGAAARQTVAILAAMIVLLVTGIVPPAVAGILAAGAIVLSGILTPEQCFRAIGWSTVILIAAMKPLAAVMIETGAAPLISRQLANLVGDISPTGLLAGLFLLTAILGQLISNTATALIMVPIGIAAATGMGISPRPVLMSIAIATAAAFLTPIASPANAMVMGPGGYRFREYWRLGLPLFVWFFIVSVFVVPLFWSF</sequence>
<dbReference type="InterPro" id="IPR051679">
    <property type="entry name" value="DASS-Related_Transporters"/>
</dbReference>
<name>A0A546XB44_RHIRH</name>
<comment type="subcellular location">
    <subcellularLocation>
        <location evidence="1">Membrane</location>
        <topology evidence="1">Multi-pass membrane protein</topology>
    </subcellularLocation>
</comment>
<keyword evidence="6 7" id="KW-0472">Membrane</keyword>
<feature type="transmembrane region" description="Helical" evidence="7">
    <location>
        <begin position="136"/>
        <end position="161"/>
    </location>
</feature>
<evidence type="ECO:0000256" key="2">
    <source>
        <dbReference type="ARBA" id="ARBA00022448"/>
    </source>
</evidence>
<dbReference type="Pfam" id="PF03600">
    <property type="entry name" value="CitMHS"/>
    <property type="match status" value="1"/>
</dbReference>
<evidence type="ECO:0000256" key="1">
    <source>
        <dbReference type="ARBA" id="ARBA00004141"/>
    </source>
</evidence>